<reference evidence="8" key="1">
    <citation type="submission" date="2022-11" db="EMBL/GenBank/DDBJ databases">
        <title>Centuries of genome instability and evolution in soft-shell clam transmissible cancer (bioRxiv).</title>
        <authorList>
            <person name="Hart S.F.M."/>
            <person name="Yonemitsu M.A."/>
            <person name="Giersch R.M."/>
            <person name="Beal B.F."/>
            <person name="Arriagada G."/>
            <person name="Davis B.W."/>
            <person name="Ostrander E.A."/>
            <person name="Goff S.P."/>
            <person name="Metzger M.J."/>
        </authorList>
    </citation>
    <scope>NUCLEOTIDE SEQUENCE</scope>
    <source>
        <strain evidence="8">MELC-2E11</strain>
        <tissue evidence="8">Siphon/mantle</tissue>
    </source>
</reference>
<protein>
    <submittedName>
        <fullName evidence="8">OXDD-like protein</fullName>
    </submittedName>
</protein>
<dbReference type="EMBL" id="CP111024">
    <property type="protein sequence ID" value="WAR23218.1"/>
    <property type="molecule type" value="Genomic_DNA"/>
</dbReference>
<keyword evidence="9" id="KW-1185">Reference proteome</keyword>
<dbReference type="Proteomes" id="UP001164746">
    <property type="component" value="Chromosome 13"/>
</dbReference>
<keyword evidence="5" id="KW-0274">FAD</keyword>
<evidence type="ECO:0000256" key="3">
    <source>
        <dbReference type="ARBA" id="ARBA00006730"/>
    </source>
</evidence>
<evidence type="ECO:0000256" key="2">
    <source>
        <dbReference type="ARBA" id="ARBA00004253"/>
    </source>
</evidence>
<comment type="subcellular location">
    <subcellularLocation>
        <location evidence="2">Peroxisome matrix</location>
    </subcellularLocation>
</comment>
<evidence type="ECO:0000313" key="9">
    <source>
        <dbReference type="Proteomes" id="UP001164746"/>
    </source>
</evidence>
<dbReference type="PIRSF" id="PIRSF000189">
    <property type="entry name" value="D-aa_oxidase"/>
    <property type="match status" value="1"/>
</dbReference>
<gene>
    <name evidence="8" type="ORF">MAR_036887</name>
</gene>
<accession>A0ABY7FLX0</accession>
<dbReference type="InterPro" id="IPR006181">
    <property type="entry name" value="D-amino_acid_oxidase_CS"/>
</dbReference>
<evidence type="ECO:0000256" key="4">
    <source>
        <dbReference type="ARBA" id="ARBA00022630"/>
    </source>
</evidence>
<comment type="cofactor">
    <cofactor evidence="1">
        <name>FAD</name>
        <dbReference type="ChEBI" id="CHEBI:57692"/>
    </cofactor>
</comment>
<organism evidence="8 9">
    <name type="scientific">Mya arenaria</name>
    <name type="common">Soft-shell clam</name>
    <dbReference type="NCBI Taxonomy" id="6604"/>
    <lineage>
        <taxon>Eukaryota</taxon>
        <taxon>Metazoa</taxon>
        <taxon>Spiralia</taxon>
        <taxon>Lophotrochozoa</taxon>
        <taxon>Mollusca</taxon>
        <taxon>Bivalvia</taxon>
        <taxon>Autobranchia</taxon>
        <taxon>Heteroconchia</taxon>
        <taxon>Euheterodonta</taxon>
        <taxon>Imparidentia</taxon>
        <taxon>Neoheterodontei</taxon>
        <taxon>Myida</taxon>
        <taxon>Myoidea</taxon>
        <taxon>Myidae</taxon>
        <taxon>Mya</taxon>
    </lineage>
</organism>
<dbReference type="Gene3D" id="3.40.50.720">
    <property type="entry name" value="NAD(P)-binding Rossmann-like Domain"/>
    <property type="match status" value="2"/>
</dbReference>
<evidence type="ECO:0000259" key="7">
    <source>
        <dbReference type="Pfam" id="PF01266"/>
    </source>
</evidence>
<dbReference type="SUPFAM" id="SSF51971">
    <property type="entry name" value="Nucleotide-binding domain"/>
    <property type="match status" value="1"/>
</dbReference>
<sequence length="351" mass="38651">MMCMILNELTYRIHLSLILIYLRMDEFRDKRPYNMSRRRVCVVGAGVIGLSSALRVLDVCPDAEVTVVAAKFSPETTTDVSGGFWEPHLLGDTPEADVRRWSSKTFEHIVRIADSSSARETGACYVSGYQLNENPGTQAPFWKDDVLNFRLLTAQEVKAFPGMGYQSRGGKIQKKHLQRLSDLSVEGYDVIVNCTGIGARDLVGDTSLTPYRGQTRAPWQKHFVICIGQESLAYILPSMNYVVMGGTEAAGDWNTAPRESDRQIIWDACTKYVPNMKAAKVLGDHVGLRPGRPSVRLEVETLNVGGKQIPVVHNYGHGGGGVTLHWGCAEQAASLVRQALPVSVSQPTSKL</sequence>
<dbReference type="Pfam" id="PF01266">
    <property type="entry name" value="DAO"/>
    <property type="match status" value="2"/>
</dbReference>
<keyword evidence="6" id="KW-0560">Oxidoreductase</keyword>
<evidence type="ECO:0000313" key="8">
    <source>
        <dbReference type="EMBL" id="WAR23218.1"/>
    </source>
</evidence>
<feature type="domain" description="FAD dependent oxidoreductase" evidence="7">
    <location>
        <begin position="39"/>
        <end position="159"/>
    </location>
</feature>
<evidence type="ECO:0000256" key="1">
    <source>
        <dbReference type="ARBA" id="ARBA00001974"/>
    </source>
</evidence>
<dbReference type="SUPFAM" id="SSF54373">
    <property type="entry name" value="FAD-linked reductases, C-terminal domain"/>
    <property type="match status" value="1"/>
</dbReference>
<dbReference type="InterPro" id="IPR006076">
    <property type="entry name" value="FAD-dep_OxRdtase"/>
</dbReference>
<keyword evidence="4" id="KW-0285">Flavoprotein</keyword>
<name>A0ABY7FLX0_MYAAR</name>
<proteinExistence type="inferred from homology"/>
<dbReference type="PANTHER" id="PTHR11530:SF11">
    <property type="entry name" value="D-ASPARTATE OXIDASE"/>
    <property type="match status" value="1"/>
</dbReference>
<dbReference type="InterPro" id="IPR023209">
    <property type="entry name" value="DAO"/>
</dbReference>
<evidence type="ECO:0000256" key="6">
    <source>
        <dbReference type="ARBA" id="ARBA00023002"/>
    </source>
</evidence>
<feature type="domain" description="FAD dependent oxidoreductase" evidence="7">
    <location>
        <begin position="185"/>
        <end position="334"/>
    </location>
</feature>
<dbReference type="PROSITE" id="PS00677">
    <property type="entry name" value="DAO"/>
    <property type="match status" value="1"/>
</dbReference>
<dbReference type="PANTHER" id="PTHR11530">
    <property type="entry name" value="D-AMINO ACID OXIDASE"/>
    <property type="match status" value="1"/>
</dbReference>
<evidence type="ECO:0000256" key="5">
    <source>
        <dbReference type="ARBA" id="ARBA00022827"/>
    </source>
</evidence>
<comment type="similarity">
    <text evidence="3">Belongs to the DAMOX/DASOX family.</text>
</comment>